<feature type="signal peptide" evidence="2">
    <location>
        <begin position="1"/>
        <end position="17"/>
    </location>
</feature>
<evidence type="ECO:0000313" key="3">
    <source>
        <dbReference type="EMBL" id="UOF91094.1"/>
    </source>
</evidence>
<dbReference type="PROSITE" id="PS51257">
    <property type="entry name" value="PROKAR_LIPOPROTEIN"/>
    <property type="match status" value="1"/>
</dbReference>
<keyword evidence="4" id="KW-1185">Reference proteome</keyword>
<dbReference type="Pfam" id="PF01547">
    <property type="entry name" value="SBP_bac_1"/>
    <property type="match status" value="1"/>
</dbReference>
<protein>
    <submittedName>
        <fullName evidence="3">Sugar ABC transporter substrate-binding protein</fullName>
    </submittedName>
</protein>
<dbReference type="CDD" id="cd13585">
    <property type="entry name" value="PBP2_TMBP_like"/>
    <property type="match status" value="1"/>
</dbReference>
<accession>A0ABY4CLC6</accession>
<evidence type="ECO:0000256" key="2">
    <source>
        <dbReference type="SAM" id="SignalP"/>
    </source>
</evidence>
<reference evidence="3" key="1">
    <citation type="submission" date="2021-12" db="EMBL/GenBank/DDBJ databases">
        <title>Alicyclobacillaceae gen. nov., sp. nov., isolated from chalcocite enrichment system.</title>
        <authorList>
            <person name="Jiang Z."/>
        </authorList>
    </citation>
    <scope>NUCLEOTIDE SEQUENCE</scope>
    <source>
        <strain evidence="3">MYW30-H2</strain>
    </source>
</reference>
<evidence type="ECO:0000313" key="4">
    <source>
        <dbReference type="Proteomes" id="UP000830167"/>
    </source>
</evidence>
<dbReference type="InterPro" id="IPR006059">
    <property type="entry name" value="SBP"/>
</dbReference>
<dbReference type="InterPro" id="IPR050490">
    <property type="entry name" value="Bact_solute-bd_prot1"/>
</dbReference>
<gene>
    <name evidence="3" type="ORF">LSG31_02200</name>
</gene>
<feature type="region of interest" description="Disordered" evidence="1">
    <location>
        <begin position="28"/>
        <end position="49"/>
    </location>
</feature>
<evidence type="ECO:0000256" key="1">
    <source>
        <dbReference type="SAM" id="MobiDB-lite"/>
    </source>
</evidence>
<proteinExistence type="predicted"/>
<sequence>MKSKKVVAVLSSTGLLAAMLLTGCNTGGSSPSASSANAGKDNGKSSSSNVTLTVATVNNPDMKVMQEETKEFTKETGIKVNYVVLPENELRQKVTEDVATHAGKFDIATVGTYDAPIWAKNGWITPLNPLFDKMSADAKAKYDLSDVLKPMRDALSYNNNLYALPFYGESSIIYYRKDLFAKAGLKMPAQPTWDDIAAFAKKLNDPAHNMTGILLRGMPGWGEVLAPLDTVINTFGGEWYDKNWQAQFNNPATQKAVKFYIDLLKSAGEKGATTSGFTELETAMAQGKAAMWYDASVAAGFLNDPKQSQVVGKIGYAPAPVEVTPNGSGWLWAWSLALESSSKHKDAAFKFMTWATSKDYINLVGKTKGWVVAPPGTRKSTYENPDYQKAAPFADIVLKQIEKADINHPTKDPVPYTGIQYVSIPEFAQLGTDVSQEFAAAIAGQKSVDDALKNAQNKANEIAKQGGYQK</sequence>
<dbReference type="RefSeq" id="WP_347437785.1">
    <property type="nucleotide sequence ID" value="NZ_CP089291.1"/>
</dbReference>
<dbReference type="Proteomes" id="UP000830167">
    <property type="component" value="Chromosome"/>
</dbReference>
<dbReference type="PANTHER" id="PTHR43649:SF12">
    <property type="entry name" value="DIACETYLCHITOBIOSE BINDING PROTEIN DASA"/>
    <property type="match status" value="1"/>
</dbReference>
<keyword evidence="2" id="KW-0732">Signal</keyword>
<dbReference type="PANTHER" id="PTHR43649">
    <property type="entry name" value="ARABINOSE-BINDING PROTEIN-RELATED"/>
    <property type="match status" value="1"/>
</dbReference>
<organism evidence="3 4">
    <name type="scientific">Fodinisporobacter ferrooxydans</name>
    <dbReference type="NCBI Taxonomy" id="2901836"/>
    <lineage>
        <taxon>Bacteria</taxon>
        <taxon>Bacillati</taxon>
        <taxon>Bacillota</taxon>
        <taxon>Bacilli</taxon>
        <taxon>Bacillales</taxon>
        <taxon>Alicyclobacillaceae</taxon>
        <taxon>Fodinisporobacter</taxon>
    </lineage>
</organism>
<dbReference type="SUPFAM" id="SSF53850">
    <property type="entry name" value="Periplasmic binding protein-like II"/>
    <property type="match status" value="1"/>
</dbReference>
<feature type="chain" id="PRO_5045149749" evidence="2">
    <location>
        <begin position="18"/>
        <end position="470"/>
    </location>
</feature>
<name>A0ABY4CLC6_9BACL</name>
<feature type="compositionally biased region" description="Low complexity" evidence="1">
    <location>
        <begin position="28"/>
        <end position="39"/>
    </location>
</feature>
<dbReference type="EMBL" id="CP089291">
    <property type="protein sequence ID" value="UOF91094.1"/>
    <property type="molecule type" value="Genomic_DNA"/>
</dbReference>
<dbReference type="Gene3D" id="3.40.190.10">
    <property type="entry name" value="Periplasmic binding protein-like II"/>
    <property type="match status" value="2"/>
</dbReference>